<evidence type="ECO:0000256" key="3">
    <source>
        <dbReference type="ARBA" id="ARBA00022806"/>
    </source>
</evidence>
<accession>A0A7S0VHZ1</accession>
<dbReference type="GO" id="GO:0016787">
    <property type="term" value="F:hydrolase activity"/>
    <property type="evidence" value="ECO:0007669"/>
    <property type="project" value="UniProtKB-KW"/>
</dbReference>
<feature type="compositionally biased region" description="Acidic residues" evidence="6">
    <location>
        <begin position="1"/>
        <end position="14"/>
    </location>
</feature>
<dbReference type="SUPFAM" id="SSF52540">
    <property type="entry name" value="P-loop containing nucleoside triphosphate hydrolases"/>
    <property type="match status" value="1"/>
</dbReference>
<sequence>MDRELDCEEEEEEEEKVREIEIKREAPRNESSPRATTSSGTSTFHIPSQHFDAHFACGCFLARGDRPQKQSRWSKDARNKDARNKVAKTHDPYSYNEDEKEWMTWSEVANEYLRKGVERKKKKERNEKKEGDEKEQITQMMHSSSNNDNSNKARNNRDIKIGDDYEPNDENDLLRSVDSALLDLKSDVIESMTVDKWQGRDKDVIIISTCSSISHHHANVNQVDEGSATDLLNNSAKNKRQSLLADLQRLNVALTRAKKKLIIIGSGQGMKAMEPTQKLLEIIQGKGWVVNLFDGDKG</sequence>
<feature type="domain" description="DNA2/NAM7 helicase-like C-terminal" evidence="7">
    <location>
        <begin position="96"/>
        <end position="266"/>
    </location>
</feature>
<reference evidence="8" key="1">
    <citation type="submission" date="2021-01" db="EMBL/GenBank/DDBJ databases">
        <authorList>
            <person name="Corre E."/>
            <person name="Pelletier E."/>
            <person name="Niang G."/>
            <person name="Scheremetjew M."/>
            <person name="Finn R."/>
            <person name="Kale V."/>
            <person name="Holt S."/>
            <person name="Cochrane G."/>
            <person name="Meng A."/>
            <person name="Brown T."/>
            <person name="Cohen L."/>
        </authorList>
    </citation>
    <scope>NUCLEOTIDE SEQUENCE</scope>
    <source>
        <strain evidence="8">SAG 63-3</strain>
    </source>
</reference>
<dbReference type="GO" id="GO:0005524">
    <property type="term" value="F:ATP binding"/>
    <property type="evidence" value="ECO:0007669"/>
    <property type="project" value="UniProtKB-KW"/>
</dbReference>
<dbReference type="GO" id="GO:0043139">
    <property type="term" value="F:5'-3' DNA helicase activity"/>
    <property type="evidence" value="ECO:0007669"/>
    <property type="project" value="TreeGrafter"/>
</dbReference>
<protein>
    <recommendedName>
        <fullName evidence="7">DNA2/NAM7 helicase-like C-terminal domain-containing protein</fullName>
    </recommendedName>
</protein>
<evidence type="ECO:0000256" key="2">
    <source>
        <dbReference type="ARBA" id="ARBA00022801"/>
    </source>
</evidence>
<feature type="compositionally biased region" description="Basic and acidic residues" evidence="6">
    <location>
        <begin position="124"/>
        <end position="136"/>
    </location>
</feature>
<proteinExistence type="predicted"/>
<evidence type="ECO:0000256" key="4">
    <source>
        <dbReference type="ARBA" id="ARBA00022840"/>
    </source>
</evidence>
<keyword evidence="4" id="KW-0067">ATP-binding</keyword>
<dbReference type="InterPro" id="IPR027417">
    <property type="entry name" value="P-loop_NTPase"/>
</dbReference>
<dbReference type="PANTHER" id="PTHR43788">
    <property type="entry name" value="DNA2/NAM7 HELICASE FAMILY MEMBER"/>
    <property type="match status" value="1"/>
</dbReference>
<keyword evidence="3" id="KW-0347">Helicase</keyword>
<keyword evidence="5" id="KW-0175">Coiled coil</keyword>
<feature type="region of interest" description="Disordered" evidence="6">
    <location>
        <begin position="65"/>
        <end position="96"/>
    </location>
</feature>
<dbReference type="Pfam" id="PF13087">
    <property type="entry name" value="AAA_12"/>
    <property type="match status" value="1"/>
</dbReference>
<evidence type="ECO:0000256" key="6">
    <source>
        <dbReference type="SAM" id="MobiDB-lite"/>
    </source>
</evidence>
<feature type="compositionally biased region" description="Basic and acidic residues" evidence="6">
    <location>
        <begin position="15"/>
        <end position="28"/>
    </location>
</feature>
<dbReference type="Gene3D" id="3.40.50.300">
    <property type="entry name" value="P-loop containing nucleotide triphosphate hydrolases"/>
    <property type="match status" value="1"/>
</dbReference>
<feature type="compositionally biased region" description="Polar residues" evidence="6">
    <location>
        <begin position="29"/>
        <end position="46"/>
    </location>
</feature>
<keyword evidence="2" id="KW-0378">Hydrolase</keyword>
<dbReference type="EMBL" id="HBFM01031379">
    <property type="protein sequence ID" value="CAD8790047.1"/>
    <property type="molecule type" value="Transcribed_RNA"/>
</dbReference>
<evidence type="ECO:0000259" key="7">
    <source>
        <dbReference type="Pfam" id="PF13087"/>
    </source>
</evidence>
<dbReference type="GO" id="GO:0005634">
    <property type="term" value="C:nucleus"/>
    <property type="evidence" value="ECO:0007669"/>
    <property type="project" value="TreeGrafter"/>
</dbReference>
<feature type="region of interest" description="Disordered" evidence="6">
    <location>
        <begin position="1"/>
        <end position="46"/>
    </location>
</feature>
<feature type="compositionally biased region" description="Basic and acidic residues" evidence="6">
    <location>
        <begin position="65"/>
        <end position="91"/>
    </location>
</feature>
<feature type="region of interest" description="Disordered" evidence="6">
    <location>
        <begin position="119"/>
        <end position="169"/>
    </location>
</feature>
<dbReference type="InterPro" id="IPR050534">
    <property type="entry name" value="Coronavir_polyprotein_1ab"/>
</dbReference>
<dbReference type="PANTHER" id="PTHR43788:SF8">
    <property type="entry name" value="DNA-BINDING PROTEIN SMUBP-2"/>
    <property type="match status" value="1"/>
</dbReference>
<organism evidence="8">
    <name type="scientific">Polytomella parva</name>
    <dbReference type="NCBI Taxonomy" id="51329"/>
    <lineage>
        <taxon>Eukaryota</taxon>
        <taxon>Viridiplantae</taxon>
        <taxon>Chlorophyta</taxon>
        <taxon>core chlorophytes</taxon>
        <taxon>Chlorophyceae</taxon>
        <taxon>CS clade</taxon>
        <taxon>Chlamydomonadales</taxon>
        <taxon>Chlamydomonadaceae</taxon>
        <taxon>Polytomella</taxon>
    </lineage>
</organism>
<dbReference type="InterPro" id="IPR041679">
    <property type="entry name" value="DNA2/NAM7-like_C"/>
</dbReference>
<dbReference type="AlphaFoldDB" id="A0A7S0VHZ1"/>
<evidence type="ECO:0000256" key="5">
    <source>
        <dbReference type="SAM" id="Coils"/>
    </source>
</evidence>
<keyword evidence="1" id="KW-0547">Nucleotide-binding</keyword>
<gene>
    <name evidence="8" type="ORF">PPAR00522_LOCUS20498</name>
</gene>
<feature type="compositionally biased region" description="Low complexity" evidence="6">
    <location>
        <begin position="143"/>
        <end position="153"/>
    </location>
</feature>
<evidence type="ECO:0000313" key="8">
    <source>
        <dbReference type="EMBL" id="CAD8790047.1"/>
    </source>
</evidence>
<evidence type="ECO:0000256" key="1">
    <source>
        <dbReference type="ARBA" id="ARBA00022741"/>
    </source>
</evidence>
<feature type="coiled-coil region" evidence="5">
    <location>
        <begin position="233"/>
        <end position="260"/>
    </location>
</feature>
<name>A0A7S0VHZ1_9CHLO</name>
<dbReference type="GO" id="GO:0005737">
    <property type="term" value="C:cytoplasm"/>
    <property type="evidence" value="ECO:0007669"/>
    <property type="project" value="TreeGrafter"/>
</dbReference>